<dbReference type="AlphaFoldDB" id="A0A8J3YCX0"/>
<dbReference type="RefSeq" id="WP_203940970.1">
    <property type="nucleotide sequence ID" value="NZ_BAAAGJ010000003.1"/>
</dbReference>
<proteinExistence type="predicted"/>
<evidence type="ECO:0000313" key="3">
    <source>
        <dbReference type="Proteomes" id="UP000652013"/>
    </source>
</evidence>
<dbReference type="GO" id="GO:0003824">
    <property type="term" value="F:catalytic activity"/>
    <property type="evidence" value="ECO:0007669"/>
    <property type="project" value="InterPro"/>
</dbReference>
<dbReference type="PROSITE" id="PS51340">
    <property type="entry name" value="MOSC"/>
    <property type="match status" value="1"/>
</dbReference>
<reference evidence="2" key="1">
    <citation type="submission" date="2021-01" db="EMBL/GenBank/DDBJ databases">
        <title>Whole genome shotgun sequence of Spirilliplanes yamanashiensis NBRC 15828.</title>
        <authorList>
            <person name="Komaki H."/>
            <person name="Tamura T."/>
        </authorList>
    </citation>
    <scope>NUCLEOTIDE SEQUENCE</scope>
    <source>
        <strain evidence="2">NBRC 15828</strain>
    </source>
</reference>
<evidence type="ECO:0000259" key="1">
    <source>
        <dbReference type="PROSITE" id="PS51340"/>
    </source>
</evidence>
<protein>
    <submittedName>
        <fullName evidence="2">Molybdenum cofactor biosysynthesis protein</fullName>
    </submittedName>
</protein>
<gene>
    <name evidence="2" type="ORF">Sya03_51310</name>
</gene>
<dbReference type="SUPFAM" id="SSF141673">
    <property type="entry name" value="MOSC N-terminal domain-like"/>
    <property type="match status" value="1"/>
</dbReference>
<dbReference type="PANTHER" id="PTHR14237:SF19">
    <property type="entry name" value="MITOCHONDRIAL AMIDOXIME REDUCING COMPONENT 1"/>
    <property type="match status" value="1"/>
</dbReference>
<dbReference type="InterPro" id="IPR005303">
    <property type="entry name" value="MOCOS_middle"/>
</dbReference>
<evidence type="ECO:0000313" key="2">
    <source>
        <dbReference type="EMBL" id="GIJ05779.1"/>
    </source>
</evidence>
<dbReference type="PANTHER" id="PTHR14237">
    <property type="entry name" value="MOLYBDOPTERIN COFACTOR SULFURASE MOSC"/>
    <property type="match status" value="1"/>
</dbReference>
<dbReference type="Pfam" id="PF03476">
    <property type="entry name" value="MOSC_N"/>
    <property type="match status" value="1"/>
</dbReference>
<organism evidence="2 3">
    <name type="scientific">Spirilliplanes yamanashiensis</name>
    <dbReference type="NCBI Taxonomy" id="42233"/>
    <lineage>
        <taxon>Bacteria</taxon>
        <taxon>Bacillati</taxon>
        <taxon>Actinomycetota</taxon>
        <taxon>Actinomycetes</taxon>
        <taxon>Micromonosporales</taxon>
        <taxon>Micromonosporaceae</taxon>
        <taxon>Spirilliplanes</taxon>
    </lineage>
</organism>
<dbReference type="InterPro" id="IPR011037">
    <property type="entry name" value="Pyrv_Knase-like_insert_dom_sf"/>
</dbReference>
<keyword evidence="3" id="KW-1185">Reference proteome</keyword>
<dbReference type="InterPro" id="IPR005302">
    <property type="entry name" value="MoCF_Sase_C"/>
</dbReference>
<dbReference type="Pfam" id="PF03473">
    <property type="entry name" value="MOSC"/>
    <property type="match status" value="1"/>
</dbReference>
<comment type="caution">
    <text evidence="2">The sequence shown here is derived from an EMBL/GenBank/DDBJ whole genome shotgun (WGS) entry which is preliminary data.</text>
</comment>
<dbReference type="EMBL" id="BOOY01000036">
    <property type="protein sequence ID" value="GIJ05779.1"/>
    <property type="molecule type" value="Genomic_DNA"/>
</dbReference>
<feature type="domain" description="MOSC" evidence="1">
    <location>
        <begin position="125"/>
        <end position="271"/>
    </location>
</feature>
<dbReference type="Proteomes" id="UP000652013">
    <property type="component" value="Unassembled WGS sequence"/>
</dbReference>
<dbReference type="GO" id="GO:0030170">
    <property type="term" value="F:pyridoxal phosphate binding"/>
    <property type="evidence" value="ECO:0007669"/>
    <property type="project" value="InterPro"/>
</dbReference>
<name>A0A8J3YCX0_9ACTN</name>
<dbReference type="SUPFAM" id="SSF50800">
    <property type="entry name" value="PK beta-barrel domain-like"/>
    <property type="match status" value="1"/>
</dbReference>
<accession>A0A8J3YCX0</accession>
<sequence length="272" mass="29376">MRVTSLHTYPVKGCHRLDHDEARVEPWGLAGDRRWMVVDADGVGMTQRRDPRLVTLRPAPAPDGGLTLRAAGLPDLPVAPPHDGDKTQVRVFSGKPLVPARLAPAEAHAWFGALLDAPVRLAWLADPATARPVNPDFGSDDDRVSFADGYPILVTTMASLDAVNGWLVEGGDEPVPMNRFRPNIVVSGATPWAEDDWLGGRLRVGDVTLRVAKPCDRCLVTTTDQETGERGRQPLHVLGKYRKSPMGLLFGVNVIPDGPGIIHVGDPVLSVP</sequence>
<dbReference type="GO" id="GO:0030151">
    <property type="term" value="F:molybdenum ion binding"/>
    <property type="evidence" value="ECO:0007669"/>
    <property type="project" value="InterPro"/>
</dbReference>